<dbReference type="AlphaFoldDB" id="A0A371CYF0"/>
<evidence type="ECO:0000256" key="1">
    <source>
        <dbReference type="SAM" id="MobiDB-lite"/>
    </source>
</evidence>
<keyword evidence="3" id="KW-1185">Reference proteome</keyword>
<accession>A0A371CYF0</accession>
<evidence type="ECO:0000313" key="3">
    <source>
        <dbReference type="Proteomes" id="UP000256964"/>
    </source>
</evidence>
<name>A0A371CYF0_9APHY</name>
<protein>
    <submittedName>
        <fullName evidence="2">Uncharacterized protein</fullName>
    </submittedName>
</protein>
<reference evidence="2 3" key="1">
    <citation type="journal article" date="2018" name="Biotechnol. Biofuels">
        <title>Integrative visual omics of the white-rot fungus Polyporus brumalis exposes the biotechnological potential of its oxidative enzymes for delignifying raw plant biomass.</title>
        <authorList>
            <person name="Miyauchi S."/>
            <person name="Rancon A."/>
            <person name="Drula E."/>
            <person name="Hage H."/>
            <person name="Chaduli D."/>
            <person name="Favel A."/>
            <person name="Grisel S."/>
            <person name="Henrissat B."/>
            <person name="Herpoel-Gimbert I."/>
            <person name="Ruiz-Duenas F.J."/>
            <person name="Chevret D."/>
            <person name="Hainaut M."/>
            <person name="Lin J."/>
            <person name="Wang M."/>
            <person name="Pangilinan J."/>
            <person name="Lipzen A."/>
            <person name="Lesage-Meessen L."/>
            <person name="Navarro D."/>
            <person name="Riley R."/>
            <person name="Grigoriev I.V."/>
            <person name="Zhou S."/>
            <person name="Raouche S."/>
            <person name="Rosso M.N."/>
        </authorList>
    </citation>
    <scope>NUCLEOTIDE SEQUENCE [LARGE SCALE GENOMIC DNA]</scope>
    <source>
        <strain evidence="2 3">BRFM 1820</strain>
    </source>
</reference>
<organism evidence="2 3">
    <name type="scientific">Lentinus brumalis</name>
    <dbReference type="NCBI Taxonomy" id="2498619"/>
    <lineage>
        <taxon>Eukaryota</taxon>
        <taxon>Fungi</taxon>
        <taxon>Dikarya</taxon>
        <taxon>Basidiomycota</taxon>
        <taxon>Agaricomycotina</taxon>
        <taxon>Agaricomycetes</taxon>
        <taxon>Polyporales</taxon>
        <taxon>Polyporaceae</taxon>
        <taxon>Lentinus</taxon>
    </lineage>
</organism>
<dbReference type="Proteomes" id="UP000256964">
    <property type="component" value="Unassembled WGS sequence"/>
</dbReference>
<feature type="compositionally biased region" description="Basic residues" evidence="1">
    <location>
        <begin position="1"/>
        <end position="11"/>
    </location>
</feature>
<proteinExistence type="predicted"/>
<dbReference type="EMBL" id="KZ857439">
    <property type="protein sequence ID" value="RDX45301.1"/>
    <property type="molecule type" value="Genomic_DNA"/>
</dbReference>
<gene>
    <name evidence="2" type="ORF">OH76DRAFT_1013430</name>
</gene>
<sequence>MGRNQPTRRVRYGTPPADKEGRLLDVSGRAEASLRLPASPRIQALTSAGLLARRRAHRPATLLTRHYRYSLPGSNIERHARLACLAGTSIGVSPRGIGRPAILNIGCGPPVSALQKPRQFVGVSLQ</sequence>
<evidence type="ECO:0000313" key="2">
    <source>
        <dbReference type="EMBL" id="RDX45301.1"/>
    </source>
</evidence>
<feature type="region of interest" description="Disordered" evidence="1">
    <location>
        <begin position="1"/>
        <end position="21"/>
    </location>
</feature>